<reference evidence="2" key="1">
    <citation type="submission" date="2023-10" db="EMBL/GenBank/DDBJ databases">
        <authorList>
            <person name="Hackl T."/>
        </authorList>
    </citation>
    <scope>NUCLEOTIDE SEQUENCE</scope>
</reference>
<accession>A0AAI8VYL2</accession>
<protein>
    <submittedName>
        <fullName evidence="2">Uu.00g015810.m01.CDS01</fullName>
    </submittedName>
</protein>
<evidence type="ECO:0000313" key="2">
    <source>
        <dbReference type="EMBL" id="CAJ2513462.1"/>
    </source>
</evidence>
<dbReference type="Proteomes" id="UP001295740">
    <property type="component" value="Unassembled WGS sequence"/>
</dbReference>
<evidence type="ECO:0000313" key="3">
    <source>
        <dbReference type="Proteomes" id="UP001295740"/>
    </source>
</evidence>
<feature type="compositionally biased region" description="Low complexity" evidence="1">
    <location>
        <begin position="23"/>
        <end position="35"/>
    </location>
</feature>
<organism evidence="2 3">
    <name type="scientific">Anthostomella pinea</name>
    <dbReference type="NCBI Taxonomy" id="933095"/>
    <lineage>
        <taxon>Eukaryota</taxon>
        <taxon>Fungi</taxon>
        <taxon>Dikarya</taxon>
        <taxon>Ascomycota</taxon>
        <taxon>Pezizomycotina</taxon>
        <taxon>Sordariomycetes</taxon>
        <taxon>Xylariomycetidae</taxon>
        <taxon>Xylariales</taxon>
        <taxon>Xylariaceae</taxon>
        <taxon>Anthostomella</taxon>
    </lineage>
</organism>
<keyword evidence="3" id="KW-1185">Reference proteome</keyword>
<feature type="compositionally biased region" description="Polar residues" evidence="1">
    <location>
        <begin position="295"/>
        <end position="314"/>
    </location>
</feature>
<feature type="region of interest" description="Disordered" evidence="1">
    <location>
        <begin position="1"/>
        <end position="53"/>
    </location>
</feature>
<evidence type="ECO:0000256" key="1">
    <source>
        <dbReference type="SAM" id="MobiDB-lite"/>
    </source>
</evidence>
<proteinExistence type="predicted"/>
<feature type="region of interest" description="Disordered" evidence="1">
    <location>
        <begin position="290"/>
        <end position="318"/>
    </location>
</feature>
<comment type="caution">
    <text evidence="2">The sequence shown here is derived from an EMBL/GenBank/DDBJ whole genome shotgun (WGS) entry which is preliminary data.</text>
</comment>
<dbReference type="EMBL" id="CAUWAG010000020">
    <property type="protein sequence ID" value="CAJ2513462.1"/>
    <property type="molecule type" value="Genomic_DNA"/>
</dbReference>
<name>A0AAI8VYL2_9PEZI</name>
<sequence>MATSMTPSQPPPSGPGSRLRIPATTSASNNTTTTTKAGAGPETVVDSPASPSSTNALARFEFELGRGNEGTKILMVEWKPDSGLEPPRVATTTTTGWVVSWEGKTTTFSLSERDASGAASFLTTAAAAGPTQRVYFLLPSDAPIPPVVTITHAATSRVLNTKCMPAIFAPGLGVSQRDAGKRGVLHTIWAKKRLAQLEDEVRAELADNAEGVGLEMAVQEREWIIDHFGLVGVDPLADGVDEQRRKRNNAGPGGAGAPPQSPRSPVGGRLGEKLRGLRLSTSLAELASSTAGTTNANMRQQHPYQSLSPDTSHTAVPRTAVPVVPGGGGGGGGVASLAAVMDGTGSKQQPASAPVKETEDELFALPMSPRSPEMKTSPFSFLK</sequence>
<feature type="region of interest" description="Disordered" evidence="1">
    <location>
        <begin position="244"/>
        <end position="270"/>
    </location>
</feature>
<feature type="region of interest" description="Disordered" evidence="1">
    <location>
        <begin position="343"/>
        <end position="383"/>
    </location>
</feature>
<gene>
    <name evidence="2" type="ORF">KHLLAP_LOCUS13930</name>
</gene>
<dbReference type="AlphaFoldDB" id="A0AAI8VYL2"/>